<evidence type="ECO:0000259" key="2">
    <source>
        <dbReference type="Pfam" id="PF01364"/>
    </source>
</evidence>
<dbReference type="CDD" id="cd02258">
    <property type="entry name" value="Peptidase_C25_N"/>
    <property type="match status" value="1"/>
</dbReference>
<evidence type="ECO:0000313" key="3">
    <source>
        <dbReference type="EMBL" id="GAA4438770.1"/>
    </source>
</evidence>
<proteinExistence type="predicted"/>
<sequence>MTERRFGALNLFAILLILVWSPLPLLAQWEESLNGNEWINYSKKYLRIEVTSPGIQRIKISDLPKEYQSIVSSTFQLWHRGKEVPLIKADAQEILFYGVINDGSSDSLVFRPKTARKHPYVNLYADRGVYFLTTDSKPKKLPTVDGSKLSGIVEPFHIQKDVKTYKEAFGESTRFSSFLNNSFYEAGNVWMSKRLAGLISYRSIAPDTIYRSDLQLQRWAKSEIRKPSLELYLVGSSAYAHNIFAMVSPDKSKYRTVSNHPFSGFEHRRDTYDLENSDFSSSGAGTLKLASVPASPADTIDWFNIAYYVIDYPQRTELPGSGYQLFSFPYRDTFSRRIEVSGTKPASLAFDVTNPDAPIQISPVQKSGSIEFQVTAIDKKALKIFVANPEGYQNIPKTLISEVNLGPVYTFDEQSKPAIGPINKAKYDYFIVTSSPLIEGATAYAEYRSSSSGGSHKTLVMNIRDIYDLFNYGEPSPIAIRNFMKYVLENKSAERKGLFLIGRNTSYPLRVVPELVNEVPTFGDPGSDNLLIAGLAGNHADVAAMPVGRLPAFNNEQILGYLEKVKSYEHERFDISWRKNALHMSGGQNVSEIQTLKGILTRIDPILSNSSYAGTVSHIVKTISSPTVQRVNISSQINNGIGLVTFFGHGSYLVTDLDIGYVSDVSRGYANKNKYPVMYFNGCGVGNIFLSNSTAILSDDWLLTPNKGAIAIIANSYDSYISSSAKHIQTFYETLFNEESNSASIGETLLAVSRKIANGSGYNAYDAAGLHQICLQGDPLLKLLKAEEPDYIVSEERQSIFVSATEKDKSIGQSQKVRAGVAVVNGGMYRNGEKIEVKVTFEYKNGKRELETVTLNDLRNADTLWFDMENVKDLERLEVILDPQKKLTEFSKSNNASDLVFDWEKAKDVRLYPSDPIGDLISPRFKVLFTSREIPNESSIPVGTQIDFTINDDRILDPSTVTLDAYIRNCWDENCETKPILLDPTWLTGSSNRELVYTYKGSPLAPGEYQILFSGTDKSGNRPIDGGYTVFFRVVAEENTLRVIASPNPVSGNFVKFSVEKYPAGTQSITFHIFNALGQAVYEHRMSDFDNNLPKSWYWNVKNADSGLYTYKVVAEPAITTGAIRVTGKLVVNK</sequence>
<gene>
    <name evidence="3" type="ORF">GCM10023091_19810</name>
</gene>
<dbReference type="SUPFAM" id="SSF52129">
    <property type="entry name" value="Caspase-like"/>
    <property type="match status" value="1"/>
</dbReference>
<evidence type="ECO:0000256" key="1">
    <source>
        <dbReference type="ARBA" id="ARBA00022729"/>
    </source>
</evidence>
<name>A0ABP8LWI8_9BACT</name>
<dbReference type="InterPro" id="IPR001769">
    <property type="entry name" value="Gingipain"/>
</dbReference>
<evidence type="ECO:0000313" key="4">
    <source>
        <dbReference type="Proteomes" id="UP001501508"/>
    </source>
</evidence>
<keyword evidence="4" id="KW-1185">Reference proteome</keyword>
<comment type="caution">
    <text evidence="3">The sequence shown here is derived from an EMBL/GenBank/DDBJ whole genome shotgun (WGS) entry which is preliminary data.</text>
</comment>
<dbReference type="InterPro" id="IPR029031">
    <property type="entry name" value="Gingipain_N_sf"/>
</dbReference>
<organism evidence="3 4">
    <name type="scientific">Ravibacter arvi</name>
    <dbReference type="NCBI Taxonomy" id="2051041"/>
    <lineage>
        <taxon>Bacteria</taxon>
        <taxon>Pseudomonadati</taxon>
        <taxon>Bacteroidota</taxon>
        <taxon>Cytophagia</taxon>
        <taxon>Cytophagales</taxon>
        <taxon>Spirosomataceae</taxon>
        <taxon>Ravibacter</taxon>
    </lineage>
</organism>
<accession>A0ABP8LWI8</accession>
<feature type="domain" description="Gingipain" evidence="2">
    <location>
        <begin position="429"/>
        <end position="783"/>
    </location>
</feature>
<keyword evidence="1" id="KW-0732">Signal</keyword>
<dbReference type="InterPro" id="IPR029030">
    <property type="entry name" value="Caspase-like_dom_sf"/>
</dbReference>
<dbReference type="RefSeq" id="WP_345028449.1">
    <property type="nucleotide sequence ID" value="NZ_BAABEY010000020.1"/>
</dbReference>
<reference evidence="4" key="1">
    <citation type="journal article" date="2019" name="Int. J. Syst. Evol. Microbiol.">
        <title>The Global Catalogue of Microorganisms (GCM) 10K type strain sequencing project: providing services to taxonomists for standard genome sequencing and annotation.</title>
        <authorList>
            <consortium name="The Broad Institute Genomics Platform"/>
            <consortium name="The Broad Institute Genome Sequencing Center for Infectious Disease"/>
            <person name="Wu L."/>
            <person name="Ma J."/>
        </authorList>
    </citation>
    <scope>NUCLEOTIDE SEQUENCE [LARGE SCALE GENOMIC DNA]</scope>
    <source>
        <strain evidence="4">JCM 31920</strain>
    </source>
</reference>
<dbReference type="Pfam" id="PF01364">
    <property type="entry name" value="Peptidase_C25"/>
    <property type="match status" value="1"/>
</dbReference>
<dbReference type="Gene3D" id="3.40.50.10390">
    <property type="entry name" value="Gingipain r, domain 1"/>
    <property type="match status" value="1"/>
</dbReference>
<dbReference type="Gene3D" id="3.40.50.1460">
    <property type="match status" value="1"/>
</dbReference>
<dbReference type="EMBL" id="BAABEY010000020">
    <property type="protein sequence ID" value="GAA4438770.1"/>
    <property type="molecule type" value="Genomic_DNA"/>
</dbReference>
<dbReference type="Proteomes" id="UP001501508">
    <property type="component" value="Unassembled WGS sequence"/>
</dbReference>
<protein>
    <recommendedName>
        <fullName evidence="2">Gingipain domain-containing protein</fullName>
    </recommendedName>
</protein>